<comment type="function">
    <text evidence="10">Mediates the mercuric-dependent induction of mercury resistance operon. In the absence of mercury MerR represses transcription by binding tightly to the mer operator region; when mercury is present the dimeric complex binds a single ion and becomes a potent transcriptional activator, while remaining bound to the mer site.</text>
</comment>
<evidence type="ECO:0000256" key="4">
    <source>
        <dbReference type="ARBA" id="ARBA00022723"/>
    </source>
</evidence>
<dbReference type="Proteomes" id="UP001180487">
    <property type="component" value="Unassembled WGS sequence"/>
</dbReference>
<reference evidence="12 13" key="1">
    <citation type="submission" date="2023-07" db="EMBL/GenBank/DDBJ databases">
        <title>Sorghum-associated microbial communities from plants grown in Nebraska, USA.</title>
        <authorList>
            <person name="Schachtman D."/>
        </authorList>
    </citation>
    <scope>NUCLEOTIDE SEQUENCE [LARGE SCALE GENOMIC DNA]</scope>
    <source>
        <strain evidence="12 13">BE313</strain>
    </source>
</reference>
<evidence type="ECO:0000256" key="2">
    <source>
        <dbReference type="ARBA" id="ARBA00022466"/>
    </source>
</evidence>
<dbReference type="EMBL" id="JAVDXT010000001">
    <property type="protein sequence ID" value="MDR7377028.1"/>
    <property type="molecule type" value="Genomic_DNA"/>
</dbReference>
<dbReference type="Pfam" id="PF13411">
    <property type="entry name" value="MerR_1"/>
    <property type="match status" value="1"/>
</dbReference>
<name>A0ABU2C6T3_9BURK</name>
<evidence type="ECO:0000256" key="8">
    <source>
        <dbReference type="ARBA" id="ARBA00023159"/>
    </source>
</evidence>
<keyword evidence="5" id="KW-0476">Mercury</keyword>
<keyword evidence="7" id="KW-0238">DNA-binding</keyword>
<keyword evidence="4" id="KW-0479">Metal-binding</keyword>
<accession>A0ABU2C6T3</accession>
<evidence type="ECO:0000256" key="7">
    <source>
        <dbReference type="ARBA" id="ARBA00023125"/>
    </source>
</evidence>
<gene>
    <name evidence="12" type="ORF">J2X19_001686</name>
</gene>
<sequence length="137" mass="15207">MDAAATTHLTIGKLAKAAGVGVETIRYYQQRNLLPVPASSGAYRYYPVALGQRIRFIKRAQELGFSLDEVAELLSLEDGLDRQSIRQIAGQRLDEIRSRMADLQRMQQALAHLIDACEHTGKEQPCPIIDTLAADSR</sequence>
<dbReference type="InterPro" id="IPR011794">
    <property type="entry name" value="MerR"/>
</dbReference>
<keyword evidence="8" id="KW-0010">Activator</keyword>
<evidence type="ECO:0000313" key="13">
    <source>
        <dbReference type="Proteomes" id="UP001180487"/>
    </source>
</evidence>
<evidence type="ECO:0000256" key="9">
    <source>
        <dbReference type="ARBA" id="ARBA00023163"/>
    </source>
</evidence>
<dbReference type="InterPro" id="IPR009061">
    <property type="entry name" value="DNA-bd_dom_put_sf"/>
</dbReference>
<dbReference type="PROSITE" id="PS50937">
    <property type="entry name" value="HTH_MERR_2"/>
    <property type="match status" value="1"/>
</dbReference>
<evidence type="ECO:0000256" key="10">
    <source>
        <dbReference type="ARBA" id="ARBA00024874"/>
    </source>
</evidence>
<comment type="caution">
    <text evidence="12">The sequence shown here is derived from an EMBL/GenBank/DDBJ whole genome shotgun (WGS) entry which is preliminary data.</text>
</comment>
<dbReference type="SUPFAM" id="SSF46955">
    <property type="entry name" value="Putative DNA-binding domain"/>
    <property type="match status" value="1"/>
</dbReference>
<proteinExistence type="predicted"/>
<evidence type="ECO:0000259" key="11">
    <source>
        <dbReference type="PROSITE" id="PS50937"/>
    </source>
</evidence>
<dbReference type="RefSeq" id="WP_116607938.1">
    <property type="nucleotide sequence ID" value="NZ_JAVDXT010000001.1"/>
</dbReference>
<keyword evidence="13" id="KW-1185">Reference proteome</keyword>
<keyword evidence="3" id="KW-0678">Repressor</keyword>
<evidence type="ECO:0000256" key="1">
    <source>
        <dbReference type="ARBA" id="ARBA00017146"/>
    </source>
</evidence>
<dbReference type="PANTHER" id="PTHR30204">
    <property type="entry name" value="REDOX-CYCLING DRUG-SENSING TRANSCRIPTIONAL ACTIVATOR SOXR"/>
    <property type="match status" value="1"/>
</dbReference>
<evidence type="ECO:0000256" key="3">
    <source>
        <dbReference type="ARBA" id="ARBA00022491"/>
    </source>
</evidence>
<dbReference type="InterPro" id="IPR047057">
    <property type="entry name" value="MerR_fam"/>
</dbReference>
<dbReference type="SMART" id="SM00422">
    <property type="entry name" value="HTH_MERR"/>
    <property type="match status" value="1"/>
</dbReference>
<evidence type="ECO:0000256" key="6">
    <source>
        <dbReference type="ARBA" id="ARBA00023015"/>
    </source>
</evidence>
<keyword evidence="9" id="KW-0804">Transcription</keyword>
<dbReference type="InterPro" id="IPR000551">
    <property type="entry name" value="MerR-type_HTH_dom"/>
</dbReference>
<dbReference type="PRINTS" id="PR00040">
    <property type="entry name" value="HTHMERR"/>
</dbReference>
<dbReference type="CDD" id="cd04783">
    <property type="entry name" value="HTH_MerR1"/>
    <property type="match status" value="1"/>
</dbReference>
<keyword evidence="2" id="KW-0475">Mercuric resistance</keyword>
<protein>
    <recommendedName>
        <fullName evidence="1">Mercuric resistance operon regulatory protein</fullName>
    </recommendedName>
</protein>
<keyword evidence="6" id="KW-0805">Transcription regulation</keyword>
<dbReference type="PANTHER" id="PTHR30204:SF69">
    <property type="entry name" value="MERR-FAMILY TRANSCRIPTIONAL REGULATOR"/>
    <property type="match status" value="1"/>
</dbReference>
<dbReference type="Gene3D" id="1.10.1660.10">
    <property type="match status" value="1"/>
</dbReference>
<feature type="domain" description="HTH merR-type" evidence="11">
    <location>
        <begin position="8"/>
        <end position="76"/>
    </location>
</feature>
<evidence type="ECO:0000256" key="5">
    <source>
        <dbReference type="ARBA" id="ARBA00022914"/>
    </source>
</evidence>
<organism evidence="12 13">
    <name type="scientific">Rhodoferax ferrireducens</name>
    <dbReference type="NCBI Taxonomy" id="192843"/>
    <lineage>
        <taxon>Bacteria</taxon>
        <taxon>Pseudomonadati</taxon>
        <taxon>Pseudomonadota</taxon>
        <taxon>Betaproteobacteria</taxon>
        <taxon>Burkholderiales</taxon>
        <taxon>Comamonadaceae</taxon>
        <taxon>Rhodoferax</taxon>
    </lineage>
</organism>
<evidence type="ECO:0000313" key="12">
    <source>
        <dbReference type="EMBL" id="MDR7377028.1"/>
    </source>
</evidence>